<evidence type="ECO:0000256" key="2">
    <source>
        <dbReference type="PIRSR" id="PIRSR600246-3"/>
    </source>
</evidence>
<sequence length="538" mass="57075">MTAIFIHAGAGFHSHENEKVHLHACHTAALIGMRFLNAGASATEAVVAAIKVLEDKEVTNAGYGSNLCIDGTVECDATIVDHVGRSGACGAAPNIRNPIILAKTVLDKSMQPLTLGRVPPNLLVGKGATEFARENGLEIVPNENMISKSAGHRFLRWQSDISRTRVKAEGGFQQQTPRQQQALLTVTSRTSKESDRKDALSTGPCDEAQLELPTQTSPLTETPRSGPMPTPQPANPTFRAARSLMATIRSSGGHSSKTEASGGDSCSSDTANTPSPMAGLGDRAPTLADNRSSHIMDLGHESLGTLGTQSFSAAEEEERVIEDRKGADLPPIQHEPHGTKRPYGEFSRGDHITDTVGAIAIDDQGRIAAGSSSGGIGMKHSGRLGPAALVGVGSAVIPAHPNDQDDVSVAVVTSGTGEHMATTMASLKCAERLLRNTRQGPMGEDVEEPSDHDAIKSFVLNDFMDHPGVKSMPSTAAIGVLAVKKYRERYYVYFAHNTESFALASMSSTDEEPMCVMSRMGNNPEKCSVGARRILRTP</sequence>
<dbReference type="Pfam" id="PF01112">
    <property type="entry name" value="Asparaginase_2"/>
    <property type="match status" value="2"/>
</dbReference>
<evidence type="ECO:0000313" key="4">
    <source>
        <dbReference type="EMBL" id="SPO03961.1"/>
    </source>
</evidence>
<dbReference type="InterPro" id="IPR000246">
    <property type="entry name" value="Peptidase_T2"/>
</dbReference>
<dbReference type="PANTHER" id="PTHR10188:SF8">
    <property type="entry name" value="THREONINE ASPARTASE 1"/>
    <property type="match status" value="1"/>
</dbReference>
<proteinExistence type="predicted"/>
<accession>A0AAE8SWN3</accession>
<dbReference type="Gene3D" id="3.60.20.30">
    <property type="entry name" value="(Glycosyl)asparaginase"/>
    <property type="match status" value="1"/>
</dbReference>
<feature type="compositionally biased region" description="Basic and acidic residues" evidence="3">
    <location>
        <begin position="190"/>
        <end position="199"/>
    </location>
</feature>
<evidence type="ECO:0000256" key="1">
    <source>
        <dbReference type="PIRSR" id="PIRSR600246-1"/>
    </source>
</evidence>
<dbReference type="GO" id="GO:0005737">
    <property type="term" value="C:cytoplasm"/>
    <property type="evidence" value="ECO:0007669"/>
    <property type="project" value="TreeGrafter"/>
</dbReference>
<feature type="compositionally biased region" description="Polar residues" evidence="3">
    <location>
        <begin position="249"/>
        <end position="275"/>
    </location>
</feature>
<feature type="site" description="Cleavage; by autolysis" evidence="2">
    <location>
        <begin position="354"/>
        <end position="355"/>
    </location>
</feature>
<dbReference type="AlphaFoldDB" id="A0AAE8SWN3"/>
<name>A0AAE8SWN3_9PEZI</name>
<reference evidence="4" key="1">
    <citation type="submission" date="2018-03" db="EMBL/GenBank/DDBJ databases">
        <authorList>
            <person name="Guldener U."/>
        </authorList>
    </citation>
    <scope>NUCLEOTIDE SEQUENCE</scope>
</reference>
<evidence type="ECO:0000313" key="5">
    <source>
        <dbReference type="Proteomes" id="UP001187682"/>
    </source>
</evidence>
<comment type="caution">
    <text evidence="4">The sequence shown here is derived from an EMBL/GenBank/DDBJ whole genome shotgun (WGS) entry which is preliminary data.</text>
</comment>
<dbReference type="SUPFAM" id="SSF56235">
    <property type="entry name" value="N-terminal nucleophile aminohydrolases (Ntn hydrolases)"/>
    <property type="match status" value="1"/>
</dbReference>
<organism evidence="4 5">
    <name type="scientific">Cephalotrichum gorgonifer</name>
    <dbReference type="NCBI Taxonomy" id="2041049"/>
    <lineage>
        <taxon>Eukaryota</taxon>
        <taxon>Fungi</taxon>
        <taxon>Dikarya</taxon>
        <taxon>Ascomycota</taxon>
        <taxon>Pezizomycotina</taxon>
        <taxon>Sordariomycetes</taxon>
        <taxon>Hypocreomycetidae</taxon>
        <taxon>Microascales</taxon>
        <taxon>Microascaceae</taxon>
        <taxon>Cephalotrichum</taxon>
    </lineage>
</organism>
<keyword evidence="5" id="KW-1185">Reference proteome</keyword>
<dbReference type="InterPro" id="IPR029055">
    <property type="entry name" value="Ntn_hydrolases_N"/>
</dbReference>
<dbReference type="PANTHER" id="PTHR10188">
    <property type="entry name" value="L-ASPARAGINASE"/>
    <property type="match status" value="1"/>
</dbReference>
<evidence type="ECO:0000256" key="3">
    <source>
        <dbReference type="SAM" id="MobiDB-lite"/>
    </source>
</evidence>
<dbReference type="GO" id="GO:0004298">
    <property type="term" value="F:threonine-type endopeptidase activity"/>
    <property type="evidence" value="ECO:0007669"/>
    <property type="project" value="InterPro"/>
</dbReference>
<gene>
    <name evidence="4" type="ORF">DNG_06644</name>
</gene>
<dbReference type="InterPro" id="IPR037464">
    <property type="entry name" value="Taspase1"/>
</dbReference>
<feature type="region of interest" description="Disordered" evidence="3">
    <location>
        <begin position="249"/>
        <end position="288"/>
    </location>
</feature>
<dbReference type="FunFam" id="3.60.20.30:FF:000007">
    <property type="entry name" value="Similar to threonine aspartase"/>
    <property type="match status" value="1"/>
</dbReference>
<feature type="region of interest" description="Disordered" evidence="3">
    <location>
        <begin position="168"/>
        <end position="237"/>
    </location>
</feature>
<dbReference type="CDD" id="cd04514">
    <property type="entry name" value="Taspase1_like"/>
    <property type="match status" value="2"/>
</dbReference>
<feature type="active site" description="Nucleophile" evidence="1">
    <location>
        <position position="355"/>
    </location>
</feature>
<dbReference type="GO" id="GO:0051604">
    <property type="term" value="P:protein maturation"/>
    <property type="evidence" value="ECO:0007669"/>
    <property type="project" value="TreeGrafter"/>
</dbReference>
<dbReference type="Proteomes" id="UP001187682">
    <property type="component" value="Unassembled WGS sequence"/>
</dbReference>
<dbReference type="EMBL" id="ONZQ02000009">
    <property type="protein sequence ID" value="SPO03961.1"/>
    <property type="molecule type" value="Genomic_DNA"/>
</dbReference>
<protein>
    <submittedName>
        <fullName evidence="4">Related to asparaginase</fullName>
    </submittedName>
</protein>
<feature type="compositionally biased region" description="Polar residues" evidence="3">
    <location>
        <begin position="212"/>
        <end position="223"/>
    </location>
</feature>